<sequence>VKGFVNGVTGVVTKPVSGAKEGGASGFVKGLGKGFIGLVTKPTGGVVDFASTSLDLIKRTAQQEEVVRRVRYSRHIGGDGLVRPYISHEAMGFFILNRLKNGRYAKTDTYVAHIICLDSPPSWLLATSKRLLFITEISFLGLYKIDWRIEYEDLREEPVVKSYS</sequence>
<protein>
    <recommendedName>
        <fullName evidence="2">Intermembrane lipid transfer protein VPS13-like C-terminal domain-containing protein</fullName>
    </recommendedName>
</protein>
<comment type="caution">
    <text evidence="3">The sequence shown here is derived from an EMBL/GenBank/DDBJ whole genome shotgun (WGS) entry which is preliminary data.</text>
</comment>
<dbReference type="Proteomes" id="UP000663868">
    <property type="component" value="Unassembled WGS sequence"/>
</dbReference>
<dbReference type="InterPro" id="IPR056748">
    <property type="entry name" value="VPS13-like_C"/>
</dbReference>
<name>A0A820MBP8_9BILA</name>
<dbReference type="AlphaFoldDB" id="A0A820MBP8"/>
<dbReference type="InterPro" id="IPR026847">
    <property type="entry name" value="VPS13"/>
</dbReference>
<feature type="domain" description="Intermembrane lipid transfer protein VPS13-like C-terminal" evidence="2">
    <location>
        <begin position="70"/>
        <end position="157"/>
    </location>
</feature>
<accession>A0A820MBP8</accession>
<evidence type="ECO:0000313" key="4">
    <source>
        <dbReference type="Proteomes" id="UP000663868"/>
    </source>
</evidence>
<evidence type="ECO:0000259" key="2">
    <source>
        <dbReference type="Pfam" id="PF25037"/>
    </source>
</evidence>
<evidence type="ECO:0000313" key="3">
    <source>
        <dbReference type="EMBL" id="CAF4369928.1"/>
    </source>
</evidence>
<dbReference type="GO" id="GO:0006623">
    <property type="term" value="P:protein targeting to vacuole"/>
    <property type="evidence" value="ECO:0007669"/>
    <property type="project" value="TreeGrafter"/>
</dbReference>
<comment type="similarity">
    <text evidence="1">Belongs to the VPS13 family.</text>
</comment>
<reference evidence="3" key="1">
    <citation type="submission" date="2021-02" db="EMBL/GenBank/DDBJ databases">
        <authorList>
            <person name="Nowell W R."/>
        </authorList>
    </citation>
    <scope>NUCLEOTIDE SEQUENCE</scope>
</reference>
<feature type="non-terminal residue" evidence="3">
    <location>
        <position position="164"/>
    </location>
</feature>
<dbReference type="Pfam" id="PF25037">
    <property type="entry name" value="VPS13_C"/>
    <property type="match status" value="1"/>
</dbReference>
<evidence type="ECO:0000256" key="1">
    <source>
        <dbReference type="ARBA" id="ARBA00006545"/>
    </source>
</evidence>
<dbReference type="PANTHER" id="PTHR16166">
    <property type="entry name" value="VACUOLAR PROTEIN SORTING-ASSOCIATED PROTEIN VPS13"/>
    <property type="match status" value="1"/>
</dbReference>
<dbReference type="EMBL" id="CAJOBB010020721">
    <property type="protein sequence ID" value="CAF4369928.1"/>
    <property type="molecule type" value="Genomic_DNA"/>
</dbReference>
<proteinExistence type="inferred from homology"/>
<dbReference type="GO" id="GO:0045053">
    <property type="term" value="P:protein retention in Golgi apparatus"/>
    <property type="evidence" value="ECO:0007669"/>
    <property type="project" value="TreeGrafter"/>
</dbReference>
<gene>
    <name evidence="3" type="ORF">KXQ929_LOCUS49302</name>
</gene>
<dbReference type="PANTHER" id="PTHR16166:SF93">
    <property type="entry name" value="INTERMEMBRANE LIPID TRANSFER PROTEIN VPS13"/>
    <property type="match status" value="1"/>
</dbReference>
<organism evidence="3 4">
    <name type="scientific">Adineta steineri</name>
    <dbReference type="NCBI Taxonomy" id="433720"/>
    <lineage>
        <taxon>Eukaryota</taxon>
        <taxon>Metazoa</taxon>
        <taxon>Spiralia</taxon>
        <taxon>Gnathifera</taxon>
        <taxon>Rotifera</taxon>
        <taxon>Eurotatoria</taxon>
        <taxon>Bdelloidea</taxon>
        <taxon>Adinetida</taxon>
        <taxon>Adinetidae</taxon>
        <taxon>Adineta</taxon>
    </lineage>
</organism>
<feature type="non-terminal residue" evidence="3">
    <location>
        <position position="1"/>
    </location>
</feature>